<keyword evidence="1" id="KW-0808">Transferase</keyword>
<reference evidence="1 2" key="1">
    <citation type="submission" date="2018-06" db="EMBL/GenBank/DDBJ databases">
        <authorList>
            <consortium name="Pathogen Informatics"/>
            <person name="Doyle S."/>
        </authorList>
    </citation>
    <scope>NUCLEOTIDE SEQUENCE [LARGE SCALE GENOMIC DNA]</scope>
    <source>
        <strain evidence="1 2">NCTC8500</strain>
    </source>
</reference>
<dbReference type="Proteomes" id="UP000254429">
    <property type="component" value="Unassembled WGS sequence"/>
</dbReference>
<dbReference type="AlphaFoldDB" id="A0A377DTD5"/>
<dbReference type="GO" id="GO:0016301">
    <property type="term" value="F:kinase activity"/>
    <property type="evidence" value="ECO:0007669"/>
    <property type="project" value="UniProtKB-KW"/>
</dbReference>
<gene>
    <name evidence="1" type="primary">dhaR_4</name>
    <name evidence="1" type="ORF">NCTC8500_03211</name>
</gene>
<organism evidence="1 2">
    <name type="scientific">Escherichia coli</name>
    <dbReference type="NCBI Taxonomy" id="562"/>
    <lineage>
        <taxon>Bacteria</taxon>
        <taxon>Pseudomonadati</taxon>
        <taxon>Pseudomonadota</taxon>
        <taxon>Gammaproteobacteria</taxon>
        <taxon>Enterobacterales</taxon>
        <taxon>Enterobacteriaceae</taxon>
        <taxon>Escherichia</taxon>
    </lineage>
</organism>
<accession>A0A377DTD5</accession>
<dbReference type="EMBL" id="UGFG01000001">
    <property type="protein sequence ID" value="STM39396.1"/>
    <property type="molecule type" value="Genomic_DNA"/>
</dbReference>
<proteinExistence type="predicted"/>
<evidence type="ECO:0000313" key="1">
    <source>
        <dbReference type="EMBL" id="STM39396.1"/>
    </source>
</evidence>
<sequence length="49" mass="5289">MTARIAPRELLVLVALSLAAISGQAVKTMADQHFKQVLWKLGLLCNAVV</sequence>
<evidence type="ECO:0000313" key="2">
    <source>
        <dbReference type="Proteomes" id="UP000254429"/>
    </source>
</evidence>
<keyword evidence="1" id="KW-0418">Kinase</keyword>
<name>A0A377DTD5_ECOLX</name>
<protein>
    <submittedName>
        <fullName evidence="1">PTS-dependent dihydroxyacetone kinase operon regulator (Sigma-54 dependent transcriptional regulator)</fullName>
    </submittedName>
</protein>